<accession>A0A9Q0LF83</accession>
<keyword evidence="8" id="KW-1185">Reference proteome</keyword>
<comment type="caution">
    <text evidence="7">The sequence shown here is derived from an EMBL/GenBank/DDBJ whole genome shotgun (WGS) entry which is preliminary data.</text>
</comment>
<keyword evidence="1 3" id="KW-0547">Nucleotide-binding</keyword>
<evidence type="ECO:0000313" key="7">
    <source>
        <dbReference type="EMBL" id="KAJ5071350.1"/>
    </source>
</evidence>
<dbReference type="Pfam" id="PF00069">
    <property type="entry name" value="Pkinase"/>
    <property type="match status" value="1"/>
</dbReference>
<evidence type="ECO:0000256" key="3">
    <source>
        <dbReference type="PROSITE-ProRule" id="PRU10141"/>
    </source>
</evidence>
<dbReference type="Gene3D" id="1.10.510.10">
    <property type="entry name" value="Transferase(Phosphotransferase) domain 1"/>
    <property type="match status" value="1"/>
</dbReference>
<dbReference type="InterPro" id="IPR000719">
    <property type="entry name" value="Prot_kinase_dom"/>
</dbReference>
<evidence type="ECO:0000313" key="8">
    <source>
        <dbReference type="Proteomes" id="UP001149090"/>
    </source>
</evidence>
<keyword evidence="4" id="KW-0723">Serine/threonine-protein kinase</keyword>
<evidence type="ECO:0000256" key="2">
    <source>
        <dbReference type="ARBA" id="ARBA00022840"/>
    </source>
</evidence>
<dbReference type="AlphaFoldDB" id="A0A9Q0LF83"/>
<evidence type="ECO:0000259" key="6">
    <source>
        <dbReference type="PROSITE" id="PS50011"/>
    </source>
</evidence>
<dbReference type="Gene3D" id="2.60.200.20">
    <property type="match status" value="1"/>
</dbReference>
<dbReference type="PROSITE" id="PS00107">
    <property type="entry name" value="PROTEIN_KINASE_ATP"/>
    <property type="match status" value="1"/>
</dbReference>
<dbReference type="InterPro" id="IPR008984">
    <property type="entry name" value="SMAD_FHA_dom_sf"/>
</dbReference>
<dbReference type="Proteomes" id="UP001149090">
    <property type="component" value="Unassembled WGS sequence"/>
</dbReference>
<dbReference type="GO" id="GO:0005524">
    <property type="term" value="F:ATP binding"/>
    <property type="evidence" value="ECO:0007669"/>
    <property type="project" value="UniProtKB-UniRule"/>
</dbReference>
<keyword evidence="2 3" id="KW-0067">ATP-binding</keyword>
<dbReference type="FunFam" id="3.30.200.20:FF:000042">
    <property type="entry name" value="Aurora kinase A"/>
    <property type="match status" value="1"/>
</dbReference>
<protein>
    <submittedName>
        <fullName evidence="7">Serine/threonine-protein kinase fhke-related</fullName>
    </submittedName>
</protein>
<gene>
    <name evidence="7" type="ORF">M0811_10412</name>
</gene>
<name>A0A9Q0LF83_ANAIG</name>
<feature type="binding site" evidence="3">
    <location>
        <position position="201"/>
    </location>
    <ligand>
        <name>ATP</name>
        <dbReference type="ChEBI" id="CHEBI:30616"/>
    </ligand>
</feature>
<feature type="domain" description="Protein kinase" evidence="6">
    <location>
        <begin position="172"/>
        <end position="432"/>
    </location>
</feature>
<dbReference type="EMBL" id="JAPDFW010000089">
    <property type="protein sequence ID" value="KAJ5071350.1"/>
    <property type="molecule type" value="Genomic_DNA"/>
</dbReference>
<dbReference type="SMART" id="SM00240">
    <property type="entry name" value="FHA"/>
    <property type="match status" value="1"/>
</dbReference>
<dbReference type="SUPFAM" id="SSF49879">
    <property type="entry name" value="SMAD/FHA domain"/>
    <property type="match status" value="1"/>
</dbReference>
<evidence type="ECO:0000256" key="4">
    <source>
        <dbReference type="RuleBase" id="RU000304"/>
    </source>
</evidence>
<dbReference type="PANTHER" id="PTHR24347">
    <property type="entry name" value="SERINE/THREONINE-PROTEIN KINASE"/>
    <property type="match status" value="1"/>
</dbReference>
<comment type="similarity">
    <text evidence="4">Belongs to the protein kinase superfamily.</text>
</comment>
<keyword evidence="7" id="KW-0808">Transferase</keyword>
<dbReference type="PROSITE" id="PS50011">
    <property type="entry name" value="PROTEIN_KINASE_DOM"/>
    <property type="match status" value="1"/>
</dbReference>
<keyword evidence="7" id="KW-0418">Kinase</keyword>
<evidence type="ECO:0000259" key="5">
    <source>
        <dbReference type="PROSITE" id="PS50006"/>
    </source>
</evidence>
<feature type="domain" description="FHA" evidence="5">
    <location>
        <begin position="62"/>
        <end position="118"/>
    </location>
</feature>
<dbReference type="OrthoDB" id="40902at2759"/>
<dbReference type="PROSITE" id="PS00108">
    <property type="entry name" value="PROTEIN_KINASE_ST"/>
    <property type="match status" value="1"/>
</dbReference>
<dbReference type="PROSITE" id="PS50006">
    <property type="entry name" value="FHA_DOMAIN"/>
    <property type="match status" value="1"/>
</dbReference>
<dbReference type="CDD" id="cd05117">
    <property type="entry name" value="STKc_CAMK"/>
    <property type="match status" value="1"/>
</dbReference>
<proteinExistence type="inferred from homology"/>
<evidence type="ECO:0000256" key="1">
    <source>
        <dbReference type="ARBA" id="ARBA00022741"/>
    </source>
</evidence>
<sequence length="452" mass="51798">MESYSIESDDMMIISNEDDDDIEQDEDTEAEIKIPETTENWGSFVSLCSNMPSIDLIGNRPITFGRSPDCTYVINDLTISNIHCALFRIIDESSSPHPYHIVLQDFSSNGTYVNRDLIGKGNKIYLLHSDEVSLVSPRTNSSNCDDVIAFKFRDYAILPPDHQDCIKFYEQYEIINVIGKGHYAIVKVCIEKETQKRYAVKIIDKSKFPQRPGRDKIMDEVNVLKRIRHQNIISIRDVFETPKLFFIVLEYCAGGDLLKKIGLKGQYSEEDSRIIFQQLITAIDYLHSRNIAHRDLKPENILLVSPTDDTKIKITDFGFGKIIQQSQKMNTFLGTFHYLAPEVIRKAGRGGYGKSCDIWSCGIILFFLLFGKLPFSEERKEKSLPNQILDMDYVIPNSPKVSIAAINLIRRILVADPEYRLTAKDILEHPWIKGTPEGVTDEFQDVTFFKHF</sequence>
<dbReference type="GO" id="GO:0004674">
    <property type="term" value="F:protein serine/threonine kinase activity"/>
    <property type="evidence" value="ECO:0007669"/>
    <property type="project" value="UniProtKB-KW"/>
</dbReference>
<dbReference type="SUPFAM" id="SSF56112">
    <property type="entry name" value="Protein kinase-like (PK-like)"/>
    <property type="match status" value="1"/>
</dbReference>
<dbReference type="InterPro" id="IPR000253">
    <property type="entry name" value="FHA_dom"/>
</dbReference>
<dbReference type="FunFam" id="1.10.510.10:FF:000571">
    <property type="entry name" value="Maternal embryonic leucine zipper kinase"/>
    <property type="match status" value="1"/>
</dbReference>
<dbReference type="OMA" id="AKHEWID"/>
<reference evidence="7" key="1">
    <citation type="submission" date="2022-10" db="EMBL/GenBank/DDBJ databases">
        <title>Novel sulphate-reducing endosymbionts in the free-living metamonad Anaeramoeba.</title>
        <authorList>
            <person name="Jerlstrom-Hultqvist J."/>
            <person name="Cepicka I."/>
            <person name="Gallot-Lavallee L."/>
            <person name="Salas-Leiva D."/>
            <person name="Curtis B.A."/>
            <person name="Zahonova K."/>
            <person name="Pipaliya S."/>
            <person name="Dacks J."/>
            <person name="Roger A.J."/>
        </authorList>
    </citation>
    <scope>NUCLEOTIDE SEQUENCE</scope>
    <source>
        <strain evidence="7">BMAN</strain>
    </source>
</reference>
<dbReference type="Pfam" id="PF00498">
    <property type="entry name" value="FHA"/>
    <property type="match status" value="1"/>
</dbReference>
<dbReference type="InterPro" id="IPR011009">
    <property type="entry name" value="Kinase-like_dom_sf"/>
</dbReference>
<organism evidence="7 8">
    <name type="scientific">Anaeramoeba ignava</name>
    <name type="common">Anaerobic marine amoeba</name>
    <dbReference type="NCBI Taxonomy" id="1746090"/>
    <lineage>
        <taxon>Eukaryota</taxon>
        <taxon>Metamonada</taxon>
        <taxon>Anaeramoebidae</taxon>
        <taxon>Anaeramoeba</taxon>
    </lineage>
</organism>
<dbReference type="InterPro" id="IPR017441">
    <property type="entry name" value="Protein_kinase_ATP_BS"/>
</dbReference>
<dbReference type="InterPro" id="IPR008271">
    <property type="entry name" value="Ser/Thr_kinase_AS"/>
</dbReference>
<dbReference type="SMART" id="SM00220">
    <property type="entry name" value="S_TKc"/>
    <property type="match status" value="1"/>
</dbReference>